<dbReference type="KEGG" id="aoc:Aocu_11370"/>
<dbReference type="FunCoup" id="A0A061ABH7">
    <property type="interactions" value="4"/>
</dbReference>
<sequence>MIKVHKITSKILKQKRTFSVFIPENFNGPYQVIYMHDGQNLFFKESSYVGEIWDIHTQALRLMKAGLMEPTLIVGIDHTKFRMDEYAPFDNSKIYESYPDDLRVPYYGDSYIDFIVKELKPWIDSKYPTKQESKYTTLAGSSLGGLISLYGGLFYPHVFGHIGLFSTSAWWNETGLDALLNIKRASPEQSFYITCGSNESGTLDAKQNRRYIQTTKKIQKSLRSSSKHIFYKVYDGGRHNEPFWASQMSEFLQFINRK</sequence>
<dbReference type="InterPro" id="IPR000801">
    <property type="entry name" value="Esterase-like"/>
</dbReference>
<dbReference type="InterPro" id="IPR050583">
    <property type="entry name" value="Mycobacterial_A85_antigen"/>
</dbReference>
<dbReference type="SUPFAM" id="SSF53474">
    <property type="entry name" value="alpha/beta-Hydrolases"/>
    <property type="match status" value="1"/>
</dbReference>
<name>A0A061ABH7_9MOLU</name>
<keyword evidence="2" id="KW-1185">Reference proteome</keyword>
<gene>
    <name evidence="1" type="ORF">Aocu_11370</name>
</gene>
<dbReference type="HOGENOM" id="CLU_039834_1_2_14"/>
<dbReference type="InterPro" id="IPR029058">
    <property type="entry name" value="AB_hydrolase_fold"/>
</dbReference>
<dbReference type="STRING" id="35623.Aocu_11370"/>
<proteinExistence type="predicted"/>
<dbReference type="AlphaFoldDB" id="A0A061ABH7"/>
<dbReference type="RefSeq" id="WP_052670104.1">
    <property type="nucleotide sequence ID" value="NZ_FUZK01000001.1"/>
</dbReference>
<evidence type="ECO:0000313" key="2">
    <source>
        <dbReference type="Proteomes" id="UP000032434"/>
    </source>
</evidence>
<dbReference type="InParanoid" id="A0A061ABH7"/>
<protein>
    <submittedName>
        <fullName evidence="1">Putative esterase</fullName>
    </submittedName>
</protein>
<dbReference type="Gene3D" id="3.40.50.1820">
    <property type="entry name" value="alpha/beta hydrolase"/>
    <property type="match status" value="1"/>
</dbReference>
<evidence type="ECO:0000313" key="1">
    <source>
        <dbReference type="EMBL" id="CDR31210.1"/>
    </source>
</evidence>
<dbReference type="EMBL" id="LK028559">
    <property type="protein sequence ID" value="CDR31210.1"/>
    <property type="molecule type" value="Genomic_DNA"/>
</dbReference>
<dbReference type="PANTHER" id="PTHR48098">
    <property type="entry name" value="ENTEROCHELIN ESTERASE-RELATED"/>
    <property type="match status" value="1"/>
</dbReference>
<reference evidence="2" key="1">
    <citation type="submission" date="2014-05" db="EMBL/GenBank/DDBJ databases">
        <authorList>
            <person name="Kube M."/>
        </authorList>
    </citation>
    <scope>NUCLEOTIDE SEQUENCE [LARGE SCALE GENOMIC DNA]</scope>
</reference>
<dbReference type="Pfam" id="PF00756">
    <property type="entry name" value="Esterase"/>
    <property type="match status" value="1"/>
</dbReference>
<dbReference type="PATRIC" id="fig|35623.3.peg.1137"/>
<organism evidence="1 2">
    <name type="scientific">Acholeplasma oculi</name>
    <dbReference type="NCBI Taxonomy" id="35623"/>
    <lineage>
        <taxon>Bacteria</taxon>
        <taxon>Bacillati</taxon>
        <taxon>Mycoplasmatota</taxon>
        <taxon>Mollicutes</taxon>
        <taxon>Acholeplasmatales</taxon>
        <taxon>Acholeplasmataceae</taxon>
        <taxon>Acholeplasma</taxon>
    </lineage>
</organism>
<accession>A0A061ABH7</accession>
<dbReference type="Proteomes" id="UP000032434">
    <property type="component" value="Chromosome 1"/>
</dbReference>
<dbReference type="PANTHER" id="PTHR48098:SF6">
    <property type="entry name" value="FERRI-BACILLIBACTIN ESTERASE BESA"/>
    <property type="match status" value="1"/>
</dbReference>